<evidence type="ECO:0000256" key="1">
    <source>
        <dbReference type="SAM" id="MobiDB-lite"/>
    </source>
</evidence>
<feature type="region of interest" description="Disordered" evidence="1">
    <location>
        <begin position="229"/>
        <end position="312"/>
    </location>
</feature>
<dbReference type="InterPro" id="IPR014752">
    <property type="entry name" value="Arrestin-like_C"/>
</dbReference>
<comment type="caution">
    <text evidence="2">The sequence shown here is derived from an EMBL/GenBank/DDBJ whole genome shotgun (WGS) entry which is preliminary data.</text>
</comment>
<organism evidence="2 3">
    <name type="scientific">Hondaea fermentalgiana</name>
    <dbReference type="NCBI Taxonomy" id="2315210"/>
    <lineage>
        <taxon>Eukaryota</taxon>
        <taxon>Sar</taxon>
        <taxon>Stramenopiles</taxon>
        <taxon>Bigyra</taxon>
        <taxon>Labyrinthulomycetes</taxon>
        <taxon>Thraustochytrida</taxon>
        <taxon>Thraustochytriidae</taxon>
        <taxon>Hondaea</taxon>
    </lineage>
</organism>
<dbReference type="InParanoid" id="A0A2R5GVW2"/>
<dbReference type="AlphaFoldDB" id="A0A2R5GVW2"/>
<protein>
    <submittedName>
        <fullName evidence="2">Uncharacterized protein</fullName>
    </submittedName>
</protein>
<keyword evidence="3" id="KW-1185">Reference proteome</keyword>
<dbReference type="EMBL" id="BEYU01000242">
    <property type="protein sequence ID" value="GBG34982.1"/>
    <property type="molecule type" value="Genomic_DNA"/>
</dbReference>
<sequence>MGQRASVSEYATVRVCLDQPTAVPGDVVSGEISAVVIARTRLGELDARLRCTLVAGVDADRSKSTLLDQNIVCKKFNAGYLEPGSYKFPFRFHLPRSAPPSTEFENVDHSAGAVVKVSVAYAVHAEVRGGGAGGSGWFSSKQVAHSQSLEVNATPTLQTITTGSLNSKVDSGFSLFRTHGSIQARAFCLPSSVRPGEKCAITVYLRNNTNAAFILRNVKLEQRVMARTRTAAREHSQKWVLHRSATHETEEEWKDPNDDGDDGDGSRGASKEFSQDPGNGGKGFGNTEQSSSYITTPSSATSTAAASIFASP</sequence>
<dbReference type="Gene3D" id="2.60.40.640">
    <property type="match status" value="1"/>
</dbReference>
<reference evidence="2 3" key="1">
    <citation type="submission" date="2017-12" db="EMBL/GenBank/DDBJ databases">
        <title>Sequencing, de novo assembly and annotation of complete genome of a new Thraustochytrid species, strain FCC1311.</title>
        <authorList>
            <person name="Sedici K."/>
            <person name="Godart F."/>
            <person name="Aiese Cigliano R."/>
            <person name="Sanseverino W."/>
            <person name="Barakat M."/>
            <person name="Ortet P."/>
            <person name="Marechal E."/>
            <person name="Cagnac O."/>
            <person name="Amato A."/>
        </authorList>
    </citation>
    <scope>NUCLEOTIDE SEQUENCE [LARGE SCALE GENOMIC DNA]</scope>
</reference>
<evidence type="ECO:0000313" key="2">
    <source>
        <dbReference type="EMBL" id="GBG34982.1"/>
    </source>
</evidence>
<name>A0A2R5GVW2_9STRA</name>
<feature type="compositionally biased region" description="Low complexity" evidence="1">
    <location>
        <begin position="290"/>
        <end position="312"/>
    </location>
</feature>
<accession>A0A2R5GVW2</accession>
<proteinExistence type="predicted"/>
<evidence type="ECO:0000313" key="3">
    <source>
        <dbReference type="Proteomes" id="UP000241890"/>
    </source>
</evidence>
<feature type="compositionally biased region" description="Acidic residues" evidence="1">
    <location>
        <begin position="249"/>
        <end position="263"/>
    </location>
</feature>
<dbReference type="Proteomes" id="UP000241890">
    <property type="component" value="Unassembled WGS sequence"/>
</dbReference>
<gene>
    <name evidence="2" type="ORF">FCC1311_112042</name>
</gene>